<keyword evidence="2" id="KW-0547">Nucleotide-binding</keyword>
<name>A0ABU5H0H6_9BACT</name>
<keyword evidence="7" id="KW-1185">Reference proteome</keyword>
<dbReference type="PANTHER" id="PTHR43289">
    <property type="entry name" value="MITOGEN-ACTIVATED PROTEIN KINASE KINASE KINASE 20-RELATED"/>
    <property type="match status" value="1"/>
</dbReference>
<keyword evidence="3 6" id="KW-0418">Kinase</keyword>
<dbReference type="PROSITE" id="PS50011">
    <property type="entry name" value="PROTEIN_KINASE_DOM"/>
    <property type="match status" value="1"/>
</dbReference>
<feature type="domain" description="Protein kinase" evidence="5">
    <location>
        <begin position="21"/>
        <end position="271"/>
    </location>
</feature>
<evidence type="ECO:0000313" key="7">
    <source>
        <dbReference type="Proteomes" id="UP001291309"/>
    </source>
</evidence>
<dbReference type="Gene3D" id="3.30.200.20">
    <property type="entry name" value="Phosphorylase Kinase, domain 1"/>
    <property type="match status" value="1"/>
</dbReference>
<keyword evidence="1 6" id="KW-0808">Transferase</keyword>
<organism evidence="6 7">
    <name type="scientific">Hyalangium rubrum</name>
    <dbReference type="NCBI Taxonomy" id="3103134"/>
    <lineage>
        <taxon>Bacteria</taxon>
        <taxon>Pseudomonadati</taxon>
        <taxon>Myxococcota</taxon>
        <taxon>Myxococcia</taxon>
        <taxon>Myxococcales</taxon>
        <taxon>Cystobacterineae</taxon>
        <taxon>Archangiaceae</taxon>
        <taxon>Hyalangium</taxon>
    </lineage>
</organism>
<gene>
    <name evidence="6" type="ORF">SYV04_10520</name>
</gene>
<reference evidence="6 7" key="1">
    <citation type="submission" date="2023-12" db="EMBL/GenBank/DDBJ databases">
        <title>the genome sequence of Hyalangium sp. s54d21.</title>
        <authorList>
            <person name="Zhang X."/>
        </authorList>
    </citation>
    <scope>NUCLEOTIDE SEQUENCE [LARGE SCALE GENOMIC DNA]</scope>
    <source>
        <strain evidence="7">s54d21</strain>
    </source>
</reference>
<protein>
    <submittedName>
        <fullName evidence="6">Serine/threonine-protein kinase</fullName>
        <ecNumber evidence="6">2.7.11.1</ecNumber>
    </submittedName>
</protein>
<evidence type="ECO:0000256" key="1">
    <source>
        <dbReference type="ARBA" id="ARBA00022679"/>
    </source>
</evidence>
<dbReference type="EC" id="2.7.11.1" evidence="6"/>
<keyword evidence="4" id="KW-0067">ATP-binding</keyword>
<dbReference type="GO" id="GO:0004674">
    <property type="term" value="F:protein serine/threonine kinase activity"/>
    <property type="evidence" value="ECO:0007669"/>
    <property type="project" value="UniProtKB-EC"/>
</dbReference>
<dbReference type="RefSeq" id="WP_321545550.1">
    <property type="nucleotide sequence ID" value="NZ_JAXIVS010000003.1"/>
</dbReference>
<dbReference type="SMART" id="SM00220">
    <property type="entry name" value="S_TKc"/>
    <property type="match status" value="1"/>
</dbReference>
<comment type="caution">
    <text evidence="6">The sequence shown here is derived from an EMBL/GenBank/DDBJ whole genome shotgun (WGS) entry which is preliminary data.</text>
</comment>
<evidence type="ECO:0000256" key="3">
    <source>
        <dbReference type="ARBA" id="ARBA00022777"/>
    </source>
</evidence>
<dbReference type="InterPro" id="IPR000719">
    <property type="entry name" value="Prot_kinase_dom"/>
</dbReference>
<dbReference type="InterPro" id="IPR011009">
    <property type="entry name" value="Kinase-like_dom_sf"/>
</dbReference>
<evidence type="ECO:0000256" key="4">
    <source>
        <dbReference type="ARBA" id="ARBA00022840"/>
    </source>
</evidence>
<proteinExistence type="predicted"/>
<dbReference type="Pfam" id="PF00069">
    <property type="entry name" value="Pkinase"/>
    <property type="match status" value="1"/>
</dbReference>
<accession>A0ABU5H0H6</accession>
<evidence type="ECO:0000259" key="5">
    <source>
        <dbReference type="PROSITE" id="PS50011"/>
    </source>
</evidence>
<evidence type="ECO:0000313" key="6">
    <source>
        <dbReference type="EMBL" id="MDY7226826.1"/>
    </source>
</evidence>
<evidence type="ECO:0000256" key="2">
    <source>
        <dbReference type="ARBA" id="ARBA00022741"/>
    </source>
</evidence>
<dbReference type="Gene3D" id="1.10.510.10">
    <property type="entry name" value="Transferase(Phosphotransferase) domain 1"/>
    <property type="match status" value="1"/>
</dbReference>
<dbReference type="PANTHER" id="PTHR43289:SF6">
    <property type="entry name" value="SERINE_THREONINE-PROTEIN KINASE NEKL-3"/>
    <property type="match status" value="1"/>
</dbReference>
<sequence length="441" mass="48425">MERLLAADPSTLSSGTLISSWRVVSRRGCGSYGVVYRVEREGDPRAVPFALKLALHPLDPRFEREGELLLRINHPHVPKLEERGWVMLQGGVPFPYLVMEWVEGVPLYEWAAGQRLTSRQVLRVLAQVARALEATHAVQGVHRDVKGGNVLVHGEDAKAVLMDFGSGNFRGARTLTRQPPPPGTPQYQSPECLSFQWENLRNPTARYEAGPADDVYALGMTAYRLVTGRYPERGAGGHICAELAPLIHRMLSEEPSSRGSAREVAEALERTANSTGPDVDQPITSTRQARLASARQTPSGTPRFAVAVGMFLVLGVWWTWKWPRDEGAVEAAQQARDGGEADAGTVGLADTVRSIPVRVEQLGFERSGIGLNMPKKPIPGQRRPPCEKPEVEINGGCWIALRDAVSPCGDRSYEWQKGCYLPMFEAPQPSTSDPPNPPHAR</sequence>
<dbReference type="Proteomes" id="UP001291309">
    <property type="component" value="Unassembled WGS sequence"/>
</dbReference>
<dbReference type="CDD" id="cd14014">
    <property type="entry name" value="STKc_PknB_like"/>
    <property type="match status" value="1"/>
</dbReference>
<dbReference type="EMBL" id="JAXIVS010000003">
    <property type="protein sequence ID" value="MDY7226826.1"/>
    <property type="molecule type" value="Genomic_DNA"/>
</dbReference>
<dbReference type="SUPFAM" id="SSF56112">
    <property type="entry name" value="Protein kinase-like (PK-like)"/>
    <property type="match status" value="1"/>
</dbReference>